<keyword evidence="1" id="KW-0479">Metal-binding</keyword>
<evidence type="ECO:0000313" key="6">
    <source>
        <dbReference type="Proteomes" id="UP001594351"/>
    </source>
</evidence>
<dbReference type="SUPFAM" id="SSF52242">
    <property type="entry name" value="Cobalamin (vitamin B12)-binding domain"/>
    <property type="match status" value="1"/>
</dbReference>
<feature type="domain" description="B12-binding N-terminal" evidence="4">
    <location>
        <begin position="1"/>
        <end position="91"/>
    </location>
</feature>
<evidence type="ECO:0000259" key="4">
    <source>
        <dbReference type="PROSITE" id="PS51337"/>
    </source>
</evidence>
<dbReference type="PANTHER" id="PTHR45833:SF1">
    <property type="entry name" value="METHIONINE SYNTHASE"/>
    <property type="match status" value="1"/>
</dbReference>
<dbReference type="InterPro" id="IPR050554">
    <property type="entry name" value="Met_Synthase/Corrinoid"/>
</dbReference>
<name>A0ABV6Z651_UNCC1</name>
<evidence type="ECO:0000256" key="2">
    <source>
        <dbReference type="ARBA" id="ARBA00023285"/>
    </source>
</evidence>
<dbReference type="SUPFAM" id="SSF47644">
    <property type="entry name" value="Methionine synthase domain"/>
    <property type="match status" value="1"/>
</dbReference>
<dbReference type="PROSITE" id="PS51332">
    <property type="entry name" value="B12_BINDING"/>
    <property type="match status" value="1"/>
</dbReference>
<dbReference type="Proteomes" id="UP001594351">
    <property type="component" value="Unassembled WGS sequence"/>
</dbReference>
<dbReference type="EMBL" id="JBHPBY010000646">
    <property type="protein sequence ID" value="MFC1853917.1"/>
    <property type="molecule type" value="Genomic_DNA"/>
</dbReference>
<dbReference type="SMART" id="SM01018">
    <property type="entry name" value="B12-binding_2"/>
    <property type="match status" value="1"/>
</dbReference>
<evidence type="ECO:0000256" key="1">
    <source>
        <dbReference type="ARBA" id="ARBA00022723"/>
    </source>
</evidence>
<dbReference type="CDD" id="cd02070">
    <property type="entry name" value="corrinoid_protein_B12-BD"/>
    <property type="match status" value="1"/>
</dbReference>
<evidence type="ECO:0000313" key="5">
    <source>
        <dbReference type="EMBL" id="MFC1853917.1"/>
    </source>
</evidence>
<sequence length="216" mass="22864">MSSTDYQGLLQKAVRAGDIEETVDIIQKVLQEGINPVAIVDEGLIPAIRTMGDLFEQGEVFLPHLMRAAEALKKGMALVSPLIEETTADQGVANTVIMGTVEGDIHDIGKSIVALLLSASGFNVVDLGASVPVNKFIGAVEDRTGDSIIVGMSALLTTTMSQQKLVIQKLTEKGLREKVKVMVGGACVSREWAAEIGADGYGLNAQEAVRLALEFA</sequence>
<dbReference type="PROSITE" id="PS51337">
    <property type="entry name" value="B12_BINDING_NTER"/>
    <property type="match status" value="1"/>
</dbReference>
<dbReference type="InterPro" id="IPR036724">
    <property type="entry name" value="Cobalamin-bd_sf"/>
</dbReference>
<evidence type="ECO:0000259" key="3">
    <source>
        <dbReference type="PROSITE" id="PS51332"/>
    </source>
</evidence>
<dbReference type="Gene3D" id="1.10.1240.10">
    <property type="entry name" value="Methionine synthase domain"/>
    <property type="match status" value="1"/>
</dbReference>
<comment type="caution">
    <text evidence="5">The sequence shown here is derived from an EMBL/GenBank/DDBJ whole genome shotgun (WGS) entry which is preliminary data.</text>
</comment>
<feature type="domain" description="B12-binding" evidence="3">
    <location>
        <begin position="93"/>
        <end position="216"/>
    </location>
</feature>
<accession>A0ABV6Z651</accession>
<reference evidence="5 6" key="1">
    <citation type="submission" date="2024-09" db="EMBL/GenBank/DDBJ databases">
        <title>Laminarin stimulates single cell rates of sulfate reduction while oxygen inhibits transcriptomic activity in coastal marine sediment.</title>
        <authorList>
            <person name="Lindsay M."/>
            <person name="Orcutt B."/>
            <person name="Emerson D."/>
            <person name="Stepanauskas R."/>
            <person name="D'Angelo T."/>
        </authorList>
    </citation>
    <scope>NUCLEOTIDE SEQUENCE [LARGE SCALE GENOMIC DNA]</scope>
    <source>
        <strain evidence="5">SAG AM-311-K15</strain>
    </source>
</reference>
<dbReference type="InterPro" id="IPR003759">
    <property type="entry name" value="Cbl-bd_cap"/>
</dbReference>
<keyword evidence="6" id="KW-1185">Reference proteome</keyword>
<dbReference type="Pfam" id="PF02607">
    <property type="entry name" value="B12-binding_2"/>
    <property type="match status" value="1"/>
</dbReference>
<dbReference type="InterPro" id="IPR036594">
    <property type="entry name" value="Meth_synthase_dom"/>
</dbReference>
<dbReference type="Gene3D" id="3.40.50.280">
    <property type="entry name" value="Cobalamin-binding domain"/>
    <property type="match status" value="1"/>
</dbReference>
<proteinExistence type="predicted"/>
<dbReference type="InterPro" id="IPR006158">
    <property type="entry name" value="Cobalamin-bd"/>
</dbReference>
<protein>
    <submittedName>
        <fullName evidence="5">Corrinoid protein</fullName>
    </submittedName>
</protein>
<organism evidence="5 6">
    <name type="scientific">candidate division CSSED10-310 bacterium</name>
    <dbReference type="NCBI Taxonomy" id="2855610"/>
    <lineage>
        <taxon>Bacteria</taxon>
        <taxon>Bacteria division CSSED10-310</taxon>
    </lineage>
</organism>
<gene>
    <name evidence="5" type="ORF">ACFL27_27350</name>
</gene>
<keyword evidence="2" id="KW-0170">Cobalt</keyword>
<dbReference type="PANTHER" id="PTHR45833">
    <property type="entry name" value="METHIONINE SYNTHASE"/>
    <property type="match status" value="1"/>
</dbReference>
<dbReference type="Pfam" id="PF02310">
    <property type="entry name" value="B12-binding"/>
    <property type="match status" value="1"/>
</dbReference>